<dbReference type="GO" id="GO:0008270">
    <property type="term" value="F:zinc ion binding"/>
    <property type="evidence" value="ECO:0007669"/>
    <property type="project" value="UniProtKB-KW"/>
</dbReference>
<evidence type="ECO:0000256" key="3">
    <source>
        <dbReference type="ARBA" id="ARBA00008704"/>
    </source>
</evidence>
<keyword evidence="12" id="KW-1133">Transmembrane helix</keyword>
<dbReference type="SUPFAM" id="SSF57850">
    <property type="entry name" value="RING/U-box"/>
    <property type="match status" value="1"/>
</dbReference>
<comment type="subcellular location">
    <subcellularLocation>
        <location evidence="1">Peroxisome membrane</location>
        <topology evidence="1">Multi-pass membrane protein</topology>
    </subcellularLocation>
</comment>
<evidence type="ECO:0000256" key="12">
    <source>
        <dbReference type="ARBA" id="ARBA00022989"/>
    </source>
</evidence>
<evidence type="ECO:0000256" key="15">
    <source>
        <dbReference type="SAM" id="MobiDB-lite"/>
    </source>
</evidence>
<keyword evidence="4" id="KW-0813">Transport</keyword>
<evidence type="ECO:0000256" key="8">
    <source>
        <dbReference type="ARBA" id="ARBA00022771"/>
    </source>
</evidence>
<evidence type="ECO:0000256" key="7">
    <source>
        <dbReference type="ARBA" id="ARBA00022723"/>
    </source>
</evidence>
<evidence type="ECO:0000313" key="18">
    <source>
        <dbReference type="Proteomes" id="UP001360560"/>
    </source>
</evidence>
<sequence length="449" mass="52161">MSRVAQLDSILLDKEIYSLLFNQISSSLSKFNKSLLSAHSSEIQLILKSLLFKYTLWDNSNTYGFHLSNLSLVNNKNERLSRSIKALYYILFVFGDYLSEKLSSYIFALDEDDDDNEESRSILSKYAKQFIVYSLRALKILNLVNFVKFLIDGKYNSLKFQLLNIKTKISSLDFEKMVKGNVNYEFQNRQILWNTLIEFVMFLLPIFLKISKRKPQMASKKKRSSFKGFKMISDFFNGKHFNDNYESLEEALGDQDSDDIEQNVVKTLDWLPQSQCAICYESKTGPTVDSNPITNPYITNCGHVYSYLCILEKLQRHKPSHHQTLATLKIIKMTKKNEDLVDYWRCLRCSEPVLWCQPYNDIDEGAILARNEEDDIGNENEDIDDSAYEEGELQGSHIERTDSLASGSEFLSIERPRLDDDDENFDENELSEAYESLDDIDELNEEFEL</sequence>
<keyword evidence="8" id="KW-0863">Zinc-finger</keyword>
<comment type="similarity">
    <text evidence="3">Belongs to the pex2/pex10/pex12 family.</text>
</comment>
<keyword evidence="5" id="KW-0808">Transferase</keyword>
<evidence type="ECO:0000256" key="9">
    <source>
        <dbReference type="ARBA" id="ARBA00022786"/>
    </source>
</evidence>
<dbReference type="InterPro" id="IPR013083">
    <property type="entry name" value="Znf_RING/FYVE/PHD"/>
</dbReference>
<dbReference type="RefSeq" id="XP_064852741.1">
    <property type="nucleotide sequence ID" value="XM_064996669.1"/>
</dbReference>
<feature type="domain" description="Pex N-terminal" evidence="16">
    <location>
        <begin position="13"/>
        <end position="208"/>
    </location>
</feature>
<keyword evidence="6" id="KW-0812">Transmembrane</keyword>
<evidence type="ECO:0000256" key="5">
    <source>
        <dbReference type="ARBA" id="ARBA00022679"/>
    </source>
</evidence>
<dbReference type="Proteomes" id="UP001360560">
    <property type="component" value="Unassembled WGS sequence"/>
</dbReference>
<dbReference type="PANTHER" id="PTHR23350">
    <property type="entry name" value="PEROXISOME ASSEMBLY PROTEIN 10"/>
    <property type="match status" value="1"/>
</dbReference>
<dbReference type="GO" id="GO:0016740">
    <property type="term" value="F:transferase activity"/>
    <property type="evidence" value="ECO:0007669"/>
    <property type="project" value="UniProtKB-KW"/>
</dbReference>
<dbReference type="InterPro" id="IPR025654">
    <property type="entry name" value="PEX2/10"/>
</dbReference>
<accession>A0AAV5QMI0</accession>
<evidence type="ECO:0000313" key="17">
    <source>
        <dbReference type="EMBL" id="GMM35745.1"/>
    </source>
</evidence>
<organism evidence="17 18">
    <name type="scientific">Saccharomycopsis crataegensis</name>
    <dbReference type="NCBI Taxonomy" id="43959"/>
    <lineage>
        <taxon>Eukaryota</taxon>
        <taxon>Fungi</taxon>
        <taxon>Dikarya</taxon>
        <taxon>Ascomycota</taxon>
        <taxon>Saccharomycotina</taxon>
        <taxon>Saccharomycetes</taxon>
        <taxon>Saccharomycopsidaceae</taxon>
        <taxon>Saccharomycopsis</taxon>
    </lineage>
</organism>
<comment type="pathway">
    <text evidence="2">Protein modification; protein ubiquitination.</text>
</comment>
<reference evidence="17 18" key="1">
    <citation type="journal article" date="2023" name="Elife">
        <title>Identification of key yeast species and microbe-microbe interactions impacting larval growth of Drosophila in the wild.</title>
        <authorList>
            <person name="Mure A."/>
            <person name="Sugiura Y."/>
            <person name="Maeda R."/>
            <person name="Honda K."/>
            <person name="Sakurai N."/>
            <person name="Takahashi Y."/>
            <person name="Watada M."/>
            <person name="Katoh T."/>
            <person name="Gotoh A."/>
            <person name="Gotoh Y."/>
            <person name="Taniguchi I."/>
            <person name="Nakamura K."/>
            <person name="Hayashi T."/>
            <person name="Katayama T."/>
            <person name="Uemura T."/>
            <person name="Hattori Y."/>
        </authorList>
    </citation>
    <scope>NUCLEOTIDE SEQUENCE [LARGE SCALE GENOMIC DNA]</scope>
    <source>
        <strain evidence="17 18">SC-9</strain>
    </source>
</reference>
<evidence type="ECO:0000256" key="6">
    <source>
        <dbReference type="ARBA" id="ARBA00022692"/>
    </source>
</evidence>
<dbReference type="GO" id="GO:0016562">
    <property type="term" value="P:protein import into peroxisome matrix, receptor recycling"/>
    <property type="evidence" value="ECO:0007669"/>
    <property type="project" value="UniProtKB-ARBA"/>
</dbReference>
<protein>
    <recommendedName>
        <fullName evidence="16">Pex N-terminal domain-containing protein</fullName>
    </recommendedName>
</protein>
<dbReference type="GeneID" id="90073720"/>
<comment type="caution">
    <text evidence="17">The sequence shown here is derived from an EMBL/GenBank/DDBJ whole genome shotgun (WGS) entry which is preliminary data.</text>
</comment>
<dbReference type="PANTHER" id="PTHR23350:SF4">
    <property type="entry name" value="PEROXISOME BIOGENESIS FACTOR 2"/>
    <property type="match status" value="1"/>
</dbReference>
<keyword evidence="10" id="KW-0862">Zinc</keyword>
<keyword evidence="7" id="KW-0479">Metal-binding</keyword>
<evidence type="ECO:0000259" key="16">
    <source>
        <dbReference type="Pfam" id="PF04757"/>
    </source>
</evidence>
<dbReference type="GO" id="GO:0016567">
    <property type="term" value="P:protein ubiquitination"/>
    <property type="evidence" value="ECO:0007669"/>
    <property type="project" value="UniProtKB-ARBA"/>
</dbReference>
<proteinExistence type="inferred from homology"/>
<evidence type="ECO:0000256" key="11">
    <source>
        <dbReference type="ARBA" id="ARBA00022927"/>
    </source>
</evidence>
<evidence type="ECO:0000256" key="13">
    <source>
        <dbReference type="ARBA" id="ARBA00023136"/>
    </source>
</evidence>
<keyword evidence="9" id="KW-0833">Ubl conjugation pathway</keyword>
<feature type="region of interest" description="Disordered" evidence="15">
    <location>
        <begin position="392"/>
        <end position="425"/>
    </location>
</feature>
<keyword evidence="14" id="KW-0576">Peroxisome</keyword>
<dbReference type="Pfam" id="PF04757">
    <property type="entry name" value="Pex2_Pex12"/>
    <property type="match status" value="1"/>
</dbReference>
<keyword evidence="13" id="KW-0472">Membrane</keyword>
<dbReference type="EMBL" id="BTFZ01000011">
    <property type="protein sequence ID" value="GMM35745.1"/>
    <property type="molecule type" value="Genomic_DNA"/>
</dbReference>
<evidence type="ECO:0000256" key="2">
    <source>
        <dbReference type="ARBA" id="ARBA00004906"/>
    </source>
</evidence>
<keyword evidence="18" id="KW-1185">Reference proteome</keyword>
<evidence type="ECO:0000256" key="4">
    <source>
        <dbReference type="ARBA" id="ARBA00022448"/>
    </source>
</evidence>
<name>A0AAV5QMI0_9ASCO</name>
<evidence type="ECO:0000256" key="1">
    <source>
        <dbReference type="ARBA" id="ARBA00004585"/>
    </source>
</evidence>
<evidence type="ECO:0000256" key="14">
    <source>
        <dbReference type="ARBA" id="ARBA00023140"/>
    </source>
</evidence>
<dbReference type="GO" id="GO:0005778">
    <property type="term" value="C:peroxisomal membrane"/>
    <property type="evidence" value="ECO:0007669"/>
    <property type="project" value="UniProtKB-SubCell"/>
</dbReference>
<evidence type="ECO:0000256" key="10">
    <source>
        <dbReference type="ARBA" id="ARBA00022833"/>
    </source>
</evidence>
<gene>
    <name evidence="17" type="ORF">DASC09_030700</name>
</gene>
<keyword evidence="11" id="KW-0653">Protein transport</keyword>
<dbReference type="InterPro" id="IPR006845">
    <property type="entry name" value="Pex_N"/>
</dbReference>
<dbReference type="Gene3D" id="3.30.40.10">
    <property type="entry name" value="Zinc/RING finger domain, C3HC4 (zinc finger)"/>
    <property type="match status" value="1"/>
</dbReference>
<dbReference type="AlphaFoldDB" id="A0AAV5QMI0"/>